<feature type="compositionally biased region" description="Polar residues" evidence="1">
    <location>
        <begin position="312"/>
        <end position="376"/>
    </location>
</feature>
<feature type="region of interest" description="Disordered" evidence="1">
    <location>
        <begin position="91"/>
        <end position="376"/>
    </location>
</feature>
<accession>A0AAV4V898</accession>
<dbReference type="PROSITE" id="PS00352">
    <property type="entry name" value="CSD_1"/>
    <property type="match status" value="1"/>
</dbReference>
<feature type="compositionally biased region" description="Basic and acidic residues" evidence="1">
    <location>
        <begin position="285"/>
        <end position="311"/>
    </location>
</feature>
<dbReference type="CDD" id="cd04458">
    <property type="entry name" value="CSP_CDS"/>
    <property type="match status" value="1"/>
</dbReference>
<dbReference type="PANTHER" id="PTHR11544">
    <property type="entry name" value="COLD SHOCK DOMAIN CONTAINING PROTEINS"/>
    <property type="match status" value="1"/>
</dbReference>
<evidence type="ECO:0000256" key="1">
    <source>
        <dbReference type="SAM" id="MobiDB-lite"/>
    </source>
</evidence>
<feature type="compositionally biased region" description="Basic residues" evidence="1">
    <location>
        <begin position="264"/>
        <end position="284"/>
    </location>
</feature>
<dbReference type="FunFam" id="2.40.50.140:FF:000054">
    <property type="entry name" value="Nuclease-sensitive element-binding protein 1"/>
    <property type="match status" value="1"/>
</dbReference>
<proteinExistence type="predicted"/>
<dbReference type="GO" id="GO:0003676">
    <property type="term" value="F:nucleic acid binding"/>
    <property type="evidence" value="ECO:0007669"/>
    <property type="project" value="InterPro"/>
</dbReference>
<feature type="compositionally biased region" description="Basic residues" evidence="1">
    <location>
        <begin position="115"/>
        <end position="126"/>
    </location>
</feature>
<reference evidence="3 4" key="1">
    <citation type="submission" date="2021-06" db="EMBL/GenBank/DDBJ databases">
        <title>Caerostris extrusa draft genome.</title>
        <authorList>
            <person name="Kono N."/>
            <person name="Arakawa K."/>
        </authorList>
    </citation>
    <scope>NUCLEOTIDE SEQUENCE [LARGE SCALE GENOMIC DNA]</scope>
</reference>
<dbReference type="InterPro" id="IPR011129">
    <property type="entry name" value="CSD"/>
</dbReference>
<feature type="domain" description="CSD" evidence="2">
    <location>
        <begin position="28"/>
        <end position="97"/>
    </location>
</feature>
<dbReference type="PROSITE" id="PS51857">
    <property type="entry name" value="CSD_2"/>
    <property type="match status" value="1"/>
</dbReference>
<dbReference type="PRINTS" id="PR00050">
    <property type="entry name" value="COLDSHOCK"/>
</dbReference>
<organism evidence="3 4">
    <name type="scientific">Caerostris extrusa</name>
    <name type="common">Bark spider</name>
    <name type="synonym">Caerostris bankana</name>
    <dbReference type="NCBI Taxonomy" id="172846"/>
    <lineage>
        <taxon>Eukaryota</taxon>
        <taxon>Metazoa</taxon>
        <taxon>Ecdysozoa</taxon>
        <taxon>Arthropoda</taxon>
        <taxon>Chelicerata</taxon>
        <taxon>Arachnida</taxon>
        <taxon>Araneae</taxon>
        <taxon>Araneomorphae</taxon>
        <taxon>Entelegynae</taxon>
        <taxon>Araneoidea</taxon>
        <taxon>Araneidae</taxon>
        <taxon>Caerostris</taxon>
    </lineage>
</organism>
<protein>
    <submittedName>
        <fullName evidence="3">Y-box-binding protein 1</fullName>
    </submittedName>
</protein>
<evidence type="ECO:0000313" key="4">
    <source>
        <dbReference type="Proteomes" id="UP001054945"/>
    </source>
</evidence>
<dbReference type="SUPFAM" id="SSF50249">
    <property type="entry name" value="Nucleic acid-binding proteins"/>
    <property type="match status" value="1"/>
</dbReference>
<gene>
    <name evidence="3" type="primary">YBX1</name>
    <name evidence="3" type="ORF">CEXT_397581</name>
</gene>
<feature type="compositionally biased region" description="Basic residues" evidence="1">
    <location>
        <begin position="206"/>
        <end position="222"/>
    </location>
</feature>
<dbReference type="AlphaFoldDB" id="A0AAV4V898"/>
<dbReference type="Pfam" id="PF00313">
    <property type="entry name" value="CSD"/>
    <property type="match status" value="1"/>
</dbReference>
<dbReference type="EMBL" id="BPLR01014050">
    <property type="protein sequence ID" value="GIY65928.1"/>
    <property type="molecule type" value="Genomic_DNA"/>
</dbReference>
<feature type="compositionally biased region" description="Acidic residues" evidence="1">
    <location>
        <begin position="137"/>
        <end position="149"/>
    </location>
</feature>
<evidence type="ECO:0000313" key="3">
    <source>
        <dbReference type="EMBL" id="GIY65928.1"/>
    </source>
</evidence>
<dbReference type="InterPro" id="IPR019844">
    <property type="entry name" value="CSD_CS"/>
</dbReference>
<dbReference type="InterPro" id="IPR050181">
    <property type="entry name" value="Cold_shock_domain"/>
</dbReference>
<dbReference type="InterPro" id="IPR012340">
    <property type="entry name" value="NA-bd_OB-fold"/>
</dbReference>
<keyword evidence="4" id="KW-1185">Reference proteome</keyword>
<sequence>MILILETILENVQLHVALAYKRKILASKVQGTVKWFNVKNGYGFINRSDTKEDIFVHQTAIKKNNPKKIVRSVGDGEVVEFDVVVGEKGNEAANVTGPDGAPVVGSPYAADRNRMRGRWMPRRRYVPRTPRQRTEGEDSQSQENADDEVQQPQRPMRRQIRRPFFRQYYRGPPRGPPRNIHHDNIEDGQERKDDERVQRGGGSNRRAPRRFTRRYFRRRPRRQRSDTEGSQSGVEGETTNKDTEADDEEQHPRRERGQGYRPRPPLRARMDRRRIRRGGPHTRTRSTDADFSRKGDAYEGHGQENETRSDDPGNQNERLNSTIASPSSNTVSHEPSDSQQVSKGYSNDQASSEQNAVKCEGSSSVDASPNEATVSA</sequence>
<feature type="compositionally biased region" description="Basic residues" evidence="1">
    <location>
        <begin position="155"/>
        <end position="164"/>
    </location>
</feature>
<comment type="caution">
    <text evidence="3">The sequence shown here is derived from an EMBL/GenBank/DDBJ whole genome shotgun (WGS) entry which is preliminary data.</text>
</comment>
<dbReference type="InterPro" id="IPR002059">
    <property type="entry name" value="CSP_DNA-bd"/>
</dbReference>
<dbReference type="Gene3D" id="2.40.50.140">
    <property type="entry name" value="Nucleic acid-binding proteins"/>
    <property type="match status" value="1"/>
</dbReference>
<evidence type="ECO:0000259" key="2">
    <source>
        <dbReference type="PROSITE" id="PS51857"/>
    </source>
</evidence>
<feature type="compositionally biased region" description="Basic and acidic residues" evidence="1">
    <location>
        <begin position="180"/>
        <end position="198"/>
    </location>
</feature>
<name>A0AAV4V898_CAEEX</name>
<dbReference type="Proteomes" id="UP001054945">
    <property type="component" value="Unassembled WGS sequence"/>
</dbReference>
<dbReference type="SMART" id="SM00357">
    <property type="entry name" value="CSP"/>
    <property type="match status" value="1"/>
</dbReference>